<feature type="transmembrane region" description="Helical" evidence="2">
    <location>
        <begin position="252"/>
        <end position="275"/>
    </location>
</feature>
<evidence type="ECO:0000313" key="4">
    <source>
        <dbReference type="Proteomes" id="UP000291259"/>
    </source>
</evidence>
<dbReference type="RefSeq" id="WP_129188027.1">
    <property type="nucleotide sequence ID" value="NZ_CP035491.1"/>
</dbReference>
<keyword evidence="2" id="KW-1133">Transmembrane helix</keyword>
<reference evidence="3 4" key="1">
    <citation type="submission" date="2019-01" db="EMBL/GenBank/DDBJ databases">
        <title>Genome sequencing of strain FW100M-8.</title>
        <authorList>
            <person name="Heo J."/>
            <person name="Kim S.-J."/>
            <person name="Kim J.-S."/>
            <person name="Hong S.-B."/>
            <person name="Kwon S.-W."/>
        </authorList>
    </citation>
    <scope>NUCLEOTIDE SEQUENCE [LARGE SCALE GENOMIC DNA]</scope>
    <source>
        <strain evidence="3 4">FW100M-8</strain>
    </source>
</reference>
<keyword evidence="2" id="KW-0812">Transmembrane</keyword>
<organism evidence="3 4">
    <name type="scientific">Agromyces protaetiae</name>
    <dbReference type="NCBI Taxonomy" id="2509455"/>
    <lineage>
        <taxon>Bacteria</taxon>
        <taxon>Bacillati</taxon>
        <taxon>Actinomycetota</taxon>
        <taxon>Actinomycetes</taxon>
        <taxon>Micrococcales</taxon>
        <taxon>Microbacteriaceae</taxon>
        <taxon>Agromyces</taxon>
    </lineage>
</organism>
<gene>
    <name evidence="3" type="ORF">ET445_01030</name>
</gene>
<dbReference type="OrthoDB" id="9969194at2"/>
<dbReference type="AlphaFoldDB" id="A0A4P6F966"/>
<feature type="compositionally biased region" description="Low complexity" evidence="1">
    <location>
        <begin position="148"/>
        <end position="173"/>
    </location>
</feature>
<dbReference type="EMBL" id="CP035491">
    <property type="protein sequence ID" value="QAY72125.1"/>
    <property type="molecule type" value="Genomic_DNA"/>
</dbReference>
<name>A0A4P6F966_9MICO</name>
<evidence type="ECO:0000256" key="2">
    <source>
        <dbReference type="SAM" id="Phobius"/>
    </source>
</evidence>
<protein>
    <submittedName>
        <fullName evidence="3">Uncharacterized protein</fullName>
    </submittedName>
</protein>
<proteinExistence type="predicted"/>
<evidence type="ECO:0000313" key="3">
    <source>
        <dbReference type="EMBL" id="QAY72125.1"/>
    </source>
</evidence>
<keyword evidence="2" id="KW-0472">Membrane</keyword>
<dbReference type="Proteomes" id="UP000291259">
    <property type="component" value="Chromosome"/>
</dbReference>
<sequence length="277" mass="28474">MTEHQTFTGYDSAELDAIDRERADAVERTVVVVRNDATAADDPESDVDRTVIVGRPAALGLEDDVDRTVVVGRPQDATFADAVGEDEVDRTVVVGRPTQAAQGAPATDEDEADRTVVVGRAGAVSAHSDADEVDRTVVTGRGRPSGGAAESDAATPSAAAAAGAAPRALVPTALRRRGGRRELSPAPLDPATLRAAVPGRGAGATERYAPRAEPKRVTPPPAIAVDDRPTRDLRGALPNLARRSRQGALARLVIVGGTTVVSAAGLVTLVLLALAGL</sequence>
<dbReference type="KEGG" id="agf:ET445_01030"/>
<feature type="region of interest" description="Disordered" evidence="1">
    <location>
        <begin position="122"/>
        <end position="229"/>
    </location>
</feature>
<accession>A0A4P6F966</accession>
<evidence type="ECO:0000256" key="1">
    <source>
        <dbReference type="SAM" id="MobiDB-lite"/>
    </source>
</evidence>
<keyword evidence="4" id="KW-1185">Reference proteome</keyword>